<name>A0A0G4GHQ6_VITBC</name>
<accession>A0A0G4GHQ6</accession>
<feature type="region of interest" description="Disordered" evidence="3">
    <location>
        <begin position="1271"/>
        <end position="1397"/>
    </location>
</feature>
<evidence type="ECO:0000256" key="3">
    <source>
        <dbReference type="SAM" id="MobiDB-lite"/>
    </source>
</evidence>
<evidence type="ECO:0000256" key="2">
    <source>
        <dbReference type="ARBA" id="ARBA00023136"/>
    </source>
</evidence>
<dbReference type="SUPFAM" id="SSF50978">
    <property type="entry name" value="WD40 repeat-like"/>
    <property type="match status" value="1"/>
</dbReference>
<feature type="region of interest" description="Disordered" evidence="3">
    <location>
        <begin position="1693"/>
        <end position="1717"/>
    </location>
</feature>
<feature type="region of interest" description="Disordered" evidence="3">
    <location>
        <begin position="1524"/>
        <end position="1553"/>
    </location>
</feature>
<feature type="compositionally biased region" description="Low complexity" evidence="3">
    <location>
        <begin position="1140"/>
        <end position="1152"/>
    </location>
</feature>
<reference evidence="5 6" key="1">
    <citation type="submission" date="2014-11" db="EMBL/GenBank/DDBJ databases">
        <authorList>
            <person name="Zhu J."/>
            <person name="Qi W."/>
            <person name="Song R."/>
        </authorList>
    </citation>
    <scope>NUCLEOTIDE SEQUENCE [LARGE SCALE GENOMIC DNA]</scope>
</reference>
<evidence type="ECO:0000259" key="4">
    <source>
        <dbReference type="Pfam" id="PF07064"/>
    </source>
</evidence>
<feature type="compositionally biased region" description="Low complexity" evidence="3">
    <location>
        <begin position="1080"/>
        <end position="1090"/>
    </location>
</feature>
<dbReference type="OrthoDB" id="347593at2759"/>
<dbReference type="Proteomes" id="UP000041254">
    <property type="component" value="Unassembled WGS sequence"/>
</dbReference>
<feature type="region of interest" description="Disordered" evidence="3">
    <location>
        <begin position="1918"/>
        <end position="1959"/>
    </location>
</feature>
<dbReference type="InterPro" id="IPR036322">
    <property type="entry name" value="WD40_repeat_dom_sf"/>
</dbReference>
<feature type="compositionally biased region" description="Polar residues" evidence="3">
    <location>
        <begin position="1920"/>
        <end position="1931"/>
    </location>
</feature>
<comment type="subcellular location">
    <subcellularLocation>
        <location evidence="1">Membrane</location>
    </subcellularLocation>
</comment>
<dbReference type="GO" id="GO:0006886">
    <property type="term" value="P:intracellular protein transport"/>
    <property type="evidence" value="ECO:0007669"/>
    <property type="project" value="InterPro"/>
</dbReference>
<protein>
    <recommendedName>
        <fullName evidence="4">RIC1 C-terminal alpha solenoid region domain-containing protein</fullName>
    </recommendedName>
</protein>
<feature type="compositionally biased region" description="Polar residues" evidence="3">
    <location>
        <begin position="1339"/>
        <end position="1349"/>
    </location>
</feature>
<dbReference type="STRING" id="1169540.A0A0G4GHQ6"/>
<feature type="region of interest" description="Disordered" evidence="3">
    <location>
        <begin position="884"/>
        <end position="925"/>
    </location>
</feature>
<dbReference type="GO" id="GO:0005829">
    <property type="term" value="C:cytosol"/>
    <property type="evidence" value="ECO:0007669"/>
    <property type="project" value="TreeGrafter"/>
</dbReference>
<dbReference type="EMBL" id="CDMY01000667">
    <property type="protein sequence ID" value="CEM29259.1"/>
    <property type="molecule type" value="Genomic_DNA"/>
</dbReference>
<feature type="compositionally biased region" description="Polar residues" evidence="3">
    <location>
        <begin position="233"/>
        <end position="243"/>
    </location>
</feature>
<evidence type="ECO:0000313" key="6">
    <source>
        <dbReference type="Proteomes" id="UP000041254"/>
    </source>
</evidence>
<feature type="domain" description="RIC1 C-terminal alpha solenoid region" evidence="4">
    <location>
        <begin position="1775"/>
        <end position="1880"/>
    </location>
</feature>
<evidence type="ECO:0000313" key="5">
    <source>
        <dbReference type="EMBL" id="CEM29259.1"/>
    </source>
</evidence>
<sequence>MLTTFGPPKQYCFGHREPIQSLSVSPCGRYLAAISPSSVALWSNEQHRVLLSFTKRETTQTSADTQSSKADIFGSHHMAVWSPSSSHLFVSTVPGRSLCVYRILATRRGHEGEGDESEGLLDAADETTPRFQSRPYMVVQQPPTHCGTRIELHMVLNLPVLVSWMAASPRYLIAACRKQPAIFLLDYSDCRSLSHIVYLTPFLTDTALGATTPHPHHGGHHDPTVGGTPTPAANVTPSSTTRSAFRPFDPPAHGEALYDPDGAECLKRHLENVQQSRTTPMLKSDVEAYPPPFGSPLPFSTAPPQADQDHPPTNGLPSHPKGHRRSSYGGEAVASPPTGIHHISVDTRLDLVGVVLNSGAAMVFAWKKPFLYPGRRRNNDDWRAALLRGGKGGLGVIVRATGATQIEFNAAQNMMAVALASGVVELIDIPKLRECTLERATSGRDTTPPPTSLPAYVVRQLNVAEAIGLDVQVSEMGGVVTMQWSSDGRALVVGYRRVGWAIFSYLGKPLAAPFRRPEGKGPSAPFPSSQRASPASYLQYTRRTSYAYSFPYGYATPELQPSPPPAHAMGTPSAAVLPPLSQSASATPTHGGSAYHRAISTQSILSSWSRGVQGRALCWGSHGMAVLVAYQGEDGVLYEFDIFRSADWAPLVSLSPQAFVIGHGQRQKRGLAEGWSAKRTYAPIPPQSLSGACCSADLNHMVLVGPHRFLVCEALPWEPSHPQWTSIPLPPALYTCPNWPLQLAAISPDADWFLAAGRRGAAVYHMKTRRWQLFGNVQHEAALKTIGLAWYDSRTFFLTYAQDSSTAAEMQRGASSGDVSAPQTPAANPPSPSATAPVTYSIVFLDPSLRLDLDLAVAKIEDLHYMPLRVALLDPTHRLVPSMNLSKRLGGGSARRQSATGSSAPPRGPLLPRLPRDDESASPVSRRTPLLAVYDENYEVTAYRLMAFADSVTSDWLGGGLSRAKTRSLTVATLWKVDFKALMWIDHPLSVRFLVDQNHFLIHHAGGDVTVVHLRVGVGQGDGEPDEDDEGGVATGPLCIPEESAPLVRDVDSLWTGPAGQLPEFCPLPFRQRRSPSPPATRNNNSNSRPPASPAPPAQDDVGTPLRLAAISLPAKQDNQDSDLSPSIAPDTPSSRVEVAAAQPKAAAAPPASIDNSNKPPVAGTSVAGGGRVNMTEARRIQLDHQDSIDGLLQPSGSSISLGGSSGPEGFVPRRVEKFGGWVAEIVPDDIAAGETELDYNTITVYSTQEEGINRTVQRYTLMPLPQPGVVTLSSKASPPPSSVSRSQGGAPHHHPQSWWFPSLGLSKPKPDASTDLSDRESSSVPPPSPSPTPPPSRAQLTAVSSETDGGTAVAEDDNNETGTGRKGSVDRKGGQWQVEPRGEEATGGKRCDESNRRGSIVEAIKAKGTNAQPSPSFFALQRRGISGSDLGLLYSDLRYGSADRGTVAGGIHDVKYYEKQAEDYRTLLRSQHQRMKEQYDTQHRSHELQGPQADLDTCRGGIYVWCQNTEGLQLITVAASMRNKKPAAGGQQGHDDSAAPTPPPATDDGVRDSVDPLEYRTASLLPIDQRPHPVKLLAVLPQVGVLLACSPANTFPTSPTAVPSTSLQLQFQPFLHPLLKVFLATAPPLASTVEVPSPSFQVAERLLGFLEPTNAFKPTLELLFHDILEEAIPIYSSHHRKTQTRIQTTLAFPQQQQQQQERDAAPDSSPRRSVSSHVMQLGSPLLPSRGGVGEIMDDASPRGNGYALVSGGWKVRPTSILKMCCKTSSVFIMVEVALTLLKRFDTVMPEVLIALIRKTEPFTTPLILFPLGGVHPHHLFSLCVERHQLSVASLYLVVLQNLVGPLRVRADYALRLFEKALHNSAFTLAKNILHFFRSLFVHSSPVSATHAPDAVESQQHSDDETLTDIIDTSGGEALTNRSTAVTTQVTEGAGRGNHGGHADTSEAPSPSLSAPDQGSAIVADLPPLARARTAKAPHAPAITAIHHSQRLWRPVRDEQAAPPVVAADSDGIDRYAAARVFVQFQSVLSDFLAESLIQLQWLRVLSAVVTLRLDLLQWLMYPRLRRHLGHLISISGGGTGAVGKQSQTQGSSDDEIEAGFVRSQLEWLAEVATALVAQFQLSGRVVRLHLKGNRAPGLCHTSHKHEEQATDAAETSASSCLPGHFYYPSDCALQYLLHVCWEGLPVAALLICHCSDASMGGVGDKWESGVSEGSRLLLSSHTRLRGALRNLMTRVRRVCCGVGHAVNDGGDVAEGGRGEEGHESSNYVSKGRLHLSHQALAVLSWLEKALA</sequence>
<feature type="compositionally biased region" description="Basic and acidic residues" evidence="3">
    <location>
        <begin position="1309"/>
        <end position="1322"/>
    </location>
</feature>
<keyword evidence="6" id="KW-1185">Reference proteome</keyword>
<feature type="region of interest" description="Disordered" evidence="3">
    <location>
        <begin position="1114"/>
        <end position="1171"/>
    </location>
</feature>
<keyword evidence="2" id="KW-0472">Membrane</keyword>
<feature type="region of interest" description="Disordered" evidence="3">
    <location>
        <begin position="1065"/>
        <end position="1102"/>
    </location>
</feature>
<dbReference type="GO" id="GO:0000139">
    <property type="term" value="C:Golgi membrane"/>
    <property type="evidence" value="ECO:0007669"/>
    <property type="project" value="TreeGrafter"/>
</dbReference>
<dbReference type="InterPro" id="IPR009771">
    <property type="entry name" value="RIC1_C"/>
</dbReference>
<gene>
    <name evidence="5" type="ORF">Vbra_6273</name>
</gene>
<dbReference type="Pfam" id="PF07064">
    <property type="entry name" value="RIC1"/>
    <property type="match status" value="1"/>
</dbReference>
<organism evidence="5 6">
    <name type="scientific">Vitrella brassicaformis (strain CCMP3155)</name>
    <dbReference type="NCBI Taxonomy" id="1169540"/>
    <lineage>
        <taxon>Eukaryota</taxon>
        <taxon>Sar</taxon>
        <taxon>Alveolata</taxon>
        <taxon>Colpodellida</taxon>
        <taxon>Vitrellaceae</taxon>
        <taxon>Vitrella</taxon>
    </lineage>
</organism>
<feature type="region of interest" description="Disordered" evidence="3">
    <location>
        <begin position="1018"/>
        <end position="1041"/>
    </location>
</feature>
<evidence type="ECO:0000256" key="1">
    <source>
        <dbReference type="ARBA" id="ARBA00004370"/>
    </source>
</evidence>
<feature type="compositionally biased region" description="Polar residues" evidence="3">
    <location>
        <begin position="809"/>
        <end position="818"/>
    </location>
</feature>
<feature type="region of interest" description="Disordered" evidence="3">
    <location>
        <begin position="274"/>
        <end position="335"/>
    </location>
</feature>
<dbReference type="InParanoid" id="A0A0G4GHQ6"/>
<proteinExistence type="predicted"/>
<dbReference type="VEuPathDB" id="CryptoDB:Vbra_6273"/>
<dbReference type="PANTHER" id="PTHR22746">
    <property type="entry name" value="RAB6A-GEF COMPLEX PARTNER PROTEIN 1"/>
    <property type="match status" value="1"/>
</dbReference>
<dbReference type="InterPro" id="IPR040096">
    <property type="entry name" value="Ric1"/>
</dbReference>
<feature type="compositionally biased region" description="Basic and acidic residues" evidence="3">
    <location>
        <begin position="1381"/>
        <end position="1397"/>
    </location>
</feature>
<dbReference type="GO" id="GO:0034066">
    <property type="term" value="C:Ric1-Rgp1 guanyl-nucleotide exchange factor complex"/>
    <property type="evidence" value="ECO:0007669"/>
    <property type="project" value="InterPro"/>
</dbReference>
<dbReference type="GO" id="GO:0042147">
    <property type="term" value="P:retrograde transport, endosome to Golgi"/>
    <property type="evidence" value="ECO:0007669"/>
    <property type="project" value="TreeGrafter"/>
</dbReference>
<feature type="region of interest" description="Disordered" evidence="3">
    <location>
        <begin position="809"/>
        <end position="834"/>
    </location>
</feature>
<dbReference type="PANTHER" id="PTHR22746:SF10">
    <property type="entry name" value="GUANINE NUCLEOTIDE EXCHANGE FACTOR SUBUNIT RIC1"/>
    <property type="match status" value="1"/>
</dbReference>
<feature type="compositionally biased region" description="Polar residues" evidence="3">
    <location>
        <begin position="1947"/>
        <end position="1957"/>
    </location>
</feature>
<feature type="compositionally biased region" description="Pro residues" evidence="3">
    <location>
        <begin position="1325"/>
        <end position="1337"/>
    </location>
</feature>
<feature type="region of interest" description="Disordered" evidence="3">
    <location>
        <begin position="210"/>
        <end position="259"/>
    </location>
</feature>